<proteinExistence type="predicted"/>
<evidence type="ECO:0000313" key="1">
    <source>
        <dbReference type="EMBL" id="SQI35618.1"/>
    </source>
</evidence>
<protein>
    <submittedName>
        <fullName evidence="1">Uncharacterized protein</fullName>
    </submittedName>
</protein>
<dbReference type="EMBL" id="LS483469">
    <property type="protein sequence ID" value="SQI35618.1"/>
    <property type="molecule type" value="Genomic_DNA"/>
</dbReference>
<sequence length="74" mass="8597">MEFFVKHKHVSHAINERFRHNLFAKKIQLLDVRRANKWARWIEKPPGGGYCGEVNLLLKIIGPGSPRLPRSLHS</sequence>
<dbReference type="AlphaFoldDB" id="A0A2X4UJ73"/>
<dbReference type="Proteomes" id="UP000248897">
    <property type="component" value="Chromosome 1"/>
</dbReference>
<accession>A0A2X4UJ73</accession>
<gene>
    <name evidence="1" type="ORF">NCTC12961_01872</name>
</gene>
<name>A0A2X4UJ73_SERPL</name>
<reference evidence="1 2" key="1">
    <citation type="submission" date="2018-06" db="EMBL/GenBank/DDBJ databases">
        <authorList>
            <consortium name="Pathogen Informatics"/>
            <person name="Doyle S."/>
        </authorList>
    </citation>
    <scope>NUCLEOTIDE SEQUENCE [LARGE SCALE GENOMIC DNA]</scope>
    <source>
        <strain evidence="1 2">NCTC12961</strain>
    </source>
</reference>
<evidence type="ECO:0000313" key="2">
    <source>
        <dbReference type="Proteomes" id="UP000248897"/>
    </source>
</evidence>
<organism evidence="1 2">
    <name type="scientific">Serratia plymuthica</name>
    <dbReference type="NCBI Taxonomy" id="82996"/>
    <lineage>
        <taxon>Bacteria</taxon>
        <taxon>Pseudomonadati</taxon>
        <taxon>Pseudomonadota</taxon>
        <taxon>Gammaproteobacteria</taxon>
        <taxon>Enterobacterales</taxon>
        <taxon>Yersiniaceae</taxon>
        <taxon>Serratia</taxon>
    </lineage>
</organism>